<name>A0AAV4B2K2_9GAST</name>
<keyword evidence="1" id="KW-0472">Membrane</keyword>
<keyword evidence="1" id="KW-1133">Transmembrane helix</keyword>
<dbReference type="GO" id="GO:0000139">
    <property type="term" value="C:Golgi membrane"/>
    <property type="evidence" value="ECO:0007669"/>
    <property type="project" value="InterPro"/>
</dbReference>
<comment type="caution">
    <text evidence="2">The sequence shown here is derived from an EMBL/GenBank/DDBJ whole genome shotgun (WGS) entry which is preliminary data.</text>
</comment>
<dbReference type="Proteomes" id="UP000735302">
    <property type="component" value="Unassembled WGS sequence"/>
</dbReference>
<dbReference type="GO" id="GO:0016757">
    <property type="term" value="F:glycosyltransferase activity"/>
    <property type="evidence" value="ECO:0007669"/>
    <property type="project" value="InterPro"/>
</dbReference>
<organism evidence="2 3">
    <name type="scientific">Plakobranchus ocellatus</name>
    <dbReference type="NCBI Taxonomy" id="259542"/>
    <lineage>
        <taxon>Eukaryota</taxon>
        <taxon>Metazoa</taxon>
        <taxon>Spiralia</taxon>
        <taxon>Lophotrochozoa</taxon>
        <taxon>Mollusca</taxon>
        <taxon>Gastropoda</taxon>
        <taxon>Heterobranchia</taxon>
        <taxon>Euthyneura</taxon>
        <taxon>Panpulmonata</taxon>
        <taxon>Sacoglossa</taxon>
        <taxon>Placobranchoidea</taxon>
        <taxon>Plakobranchidae</taxon>
        <taxon>Plakobranchus</taxon>
    </lineage>
</organism>
<evidence type="ECO:0000313" key="3">
    <source>
        <dbReference type="Proteomes" id="UP000735302"/>
    </source>
</evidence>
<evidence type="ECO:0000313" key="2">
    <source>
        <dbReference type="EMBL" id="GFO14269.1"/>
    </source>
</evidence>
<dbReference type="InterPro" id="IPR029675">
    <property type="entry name" value="PGAP4"/>
</dbReference>
<sequence>MLFLSYILPFSQLYRILHNYDILFKEVEAKTEIRLQEAQDYFKAIDPQVSMTLYKDRLSKGNIQFAFGVVSVKRKPKEFQASHKNPAYLIHTLALVDKVMKESTYFENSVPFVCNVDLNPQEHSDAVGLYTYLPYTERYGNNSLNAPSLTFPDSQVQFKTWKDHKSKYNKETVDYSFCLMTAALLKPKYVILLEDDTVPHSDFPVILEHLIESRLKYHSKYAYLKLYFPPKWQGFALELSTVIDLVLWGFITTSTVYLCLVTICKCRPPFSYEIFVINFSNHCLSLPCKINIPLSGKAFIFFYIICIFTIWLIGRQNIEALRRHWRYFYRLERAEGCCTQAQMYPSEIVDALSRYLLSVVGSTHTDLAISDFAAEEGLPTWQVEPNLFFHHGLHTTLNAKQKHPEEFLFNL</sequence>
<dbReference type="PANTHER" id="PTHR31410">
    <property type="entry name" value="TRANSMEMBRANE PROTEIN 246"/>
    <property type="match status" value="1"/>
</dbReference>
<feature type="transmembrane region" description="Helical" evidence="1">
    <location>
        <begin position="294"/>
        <end position="314"/>
    </location>
</feature>
<reference evidence="2 3" key="1">
    <citation type="journal article" date="2021" name="Elife">
        <title>Chloroplast acquisition without the gene transfer in kleptoplastic sea slugs, Plakobranchus ocellatus.</title>
        <authorList>
            <person name="Maeda T."/>
            <person name="Takahashi S."/>
            <person name="Yoshida T."/>
            <person name="Shimamura S."/>
            <person name="Takaki Y."/>
            <person name="Nagai Y."/>
            <person name="Toyoda A."/>
            <person name="Suzuki Y."/>
            <person name="Arimoto A."/>
            <person name="Ishii H."/>
            <person name="Satoh N."/>
            <person name="Nishiyama T."/>
            <person name="Hasebe M."/>
            <person name="Maruyama T."/>
            <person name="Minagawa J."/>
            <person name="Obokata J."/>
            <person name="Shigenobu S."/>
        </authorList>
    </citation>
    <scope>NUCLEOTIDE SEQUENCE [LARGE SCALE GENOMIC DNA]</scope>
</reference>
<proteinExistence type="predicted"/>
<evidence type="ECO:0000256" key="1">
    <source>
        <dbReference type="SAM" id="Phobius"/>
    </source>
</evidence>
<keyword evidence="3" id="KW-1185">Reference proteome</keyword>
<dbReference type="PANTHER" id="PTHR31410:SF1">
    <property type="entry name" value="POST-GPI ATTACHMENT TO PROTEINS FACTOR 4"/>
    <property type="match status" value="1"/>
</dbReference>
<dbReference type="GO" id="GO:0006506">
    <property type="term" value="P:GPI anchor biosynthetic process"/>
    <property type="evidence" value="ECO:0007669"/>
    <property type="project" value="InterPro"/>
</dbReference>
<protein>
    <submittedName>
        <fullName evidence="2">Transmembrane protein 246-like</fullName>
    </submittedName>
</protein>
<accession>A0AAV4B2K2</accession>
<dbReference type="EMBL" id="BLXT01004553">
    <property type="protein sequence ID" value="GFO14269.1"/>
    <property type="molecule type" value="Genomic_DNA"/>
</dbReference>
<gene>
    <name evidence="2" type="ORF">PoB_004077400</name>
</gene>
<keyword evidence="1 2" id="KW-0812">Transmembrane</keyword>
<dbReference type="AlphaFoldDB" id="A0AAV4B2K2"/>